<dbReference type="Proteomes" id="UP000479190">
    <property type="component" value="Unassembled WGS sequence"/>
</dbReference>
<evidence type="ECO:0000313" key="2">
    <source>
        <dbReference type="EMBL" id="CAB0034991.1"/>
    </source>
</evidence>
<dbReference type="InterPro" id="IPR031947">
    <property type="entry name" value="Headcase_mid"/>
</dbReference>
<dbReference type="AlphaFoldDB" id="A0A6H5IJK8"/>
<dbReference type="InterPro" id="IPR026066">
    <property type="entry name" value="Headcase"/>
</dbReference>
<dbReference type="OrthoDB" id="10012848at2759"/>
<dbReference type="EMBL" id="CADCXV010000765">
    <property type="protein sequence ID" value="CAB0034991.1"/>
    <property type="molecule type" value="Genomic_DNA"/>
</dbReference>
<dbReference type="Pfam" id="PF16002">
    <property type="entry name" value="Headcase"/>
    <property type="match status" value="1"/>
</dbReference>
<dbReference type="PANTHER" id="PTHR13425:SF3">
    <property type="entry name" value="HEADCASE PROTEIN HOMOLOG"/>
    <property type="match status" value="1"/>
</dbReference>
<keyword evidence="3" id="KW-1185">Reference proteome</keyword>
<gene>
    <name evidence="2" type="ORF">TBRA_LOCUS6889</name>
</gene>
<proteinExistence type="predicted"/>
<evidence type="ECO:0000313" key="3">
    <source>
        <dbReference type="Proteomes" id="UP000479190"/>
    </source>
</evidence>
<name>A0A6H5IJK8_9HYME</name>
<feature type="non-terminal residue" evidence="2">
    <location>
        <position position="1"/>
    </location>
</feature>
<accession>A0A6H5IJK8</accession>
<sequence length="504" mass="58476">IMLSRLHDIARGRRSRSSLKRRGHRSVSLFLSRSLVRLQLERSLRSFDAIRVMLNVCLPLAANCCARSRWLYIGACECVRMYMYMMKCMCANSLRPRTQLAARLYSGSLPPRRIQSSKTQLEKGVPHARAFPFSLSLLLRSIKTRRDQMEDEGNHGNDDTRCFILSTLAALQWSRVSCVLCRGAMLVFDRYPLVDGTFFLSPRQHSTACAQVKVEGRTQFLSAVCMSCLEGSGGSPVRCRSCTQPWDGSSLVLGTMYSYDIFAAMPCCTERLKENAWIGRCGEYSVNRSHKTRIYKMILNEKIYLKISLTFFYKNFNLGSEEGFNEYIRKIFEIFHLYDGPYSNNQDFLDHSSIRVENRTSYELIIRKITDEIRATNLMNFTIGTSRITGHSIEPGMKERWRPQSRRLKITETFIYVKISLCAQSDDKSRICGTRDYMSSSRMGIYKFHREKIESKLNVRGCAIDEQELVPRTHVFRINATTRTYVRWIPRGWPRFMRDVLRKN</sequence>
<reference evidence="2 3" key="1">
    <citation type="submission" date="2020-02" db="EMBL/GenBank/DDBJ databases">
        <authorList>
            <person name="Ferguson B K."/>
        </authorList>
    </citation>
    <scope>NUCLEOTIDE SEQUENCE [LARGE SCALE GENOMIC DNA]</scope>
</reference>
<protein>
    <recommendedName>
        <fullName evidence="1">Headcase middle domain-containing protein</fullName>
    </recommendedName>
</protein>
<dbReference type="PANTHER" id="PTHR13425">
    <property type="entry name" value="HEADCASE PROTEIN"/>
    <property type="match status" value="1"/>
</dbReference>
<evidence type="ECO:0000259" key="1">
    <source>
        <dbReference type="Pfam" id="PF16002"/>
    </source>
</evidence>
<organism evidence="2 3">
    <name type="scientific">Trichogramma brassicae</name>
    <dbReference type="NCBI Taxonomy" id="86971"/>
    <lineage>
        <taxon>Eukaryota</taxon>
        <taxon>Metazoa</taxon>
        <taxon>Ecdysozoa</taxon>
        <taxon>Arthropoda</taxon>
        <taxon>Hexapoda</taxon>
        <taxon>Insecta</taxon>
        <taxon>Pterygota</taxon>
        <taxon>Neoptera</taxon>
        <taxon>Endopterygota</taxon>
        <taxon>Hymenoptera</taxon>
        <taxon>Apocrita</taxon>
        <taxon>Proctotrupomorpha</taxon>
        <taxon>Chalcidoidea</taxon>
        <taxon>Trichogrammatidae</taxon>
        <taxon>Trichogramma</taxon>
    </lineage>
</organism>
<feature type="domain" description="Headcase middle" evidence="1">
    <location>
        <begin position="141"/>
        <end position="295"/>
    </location>
</feature>